<evidence type="ECO:0000313" key="6">
    <source>
        <dbReference type="Proteomes" id="UP000054032"/>
    </source>
</evidence>
<dbReference type="AlphaFoldDB" id="W6ZEC7"/>
<dbReference type="Gene3D" id="3.40.50.720">
    <property type="entry name" value="NAD(P)-binding Rossmann-like Domain"/>
    <property type="match status" value="1"/>
</dbReference>
<dbReference type="GeneID" id="19121247"/>
<dbReference type="GO" id="GO:0005737">
    <property type="term" value="C:cytoplasm"/>
    <property type="evidence" value="ECO:0007669"/>
    <property type="project" value="TreeGrafter"/>
</dbReference>
<dbReference type="Pfam" id="PF00106">
    <property type="entry name" value="adh_short"/>
    <property type="match status" value="1"/>
</dbReference>
<evidence type="ECO:0000256" key="4">
    <source>
        <dbReference type="SAM" id="Phobius"/>
    </source>
</evidence>
<dbReference type="InterPro" id="IPR002347">
    <property type="entry name" value="SDR_fam"/>
</dbReference>
<dbReference type="RefSeq" id="XP_007685115.1">
    <property type="nucleotide sequence ID" value="XM_007686925.1"/>
</dbReference>
<dbReference type="SUPFAM" id="SSF51735">
    <property type="entry name" value="NAD(P)-binding Rossmann-fold domains"/>
    <property type="match status" value="1"/>
</dbReference>
<dbReference type="PANTHER" id="PTHR44229">
    <property type="entry name" value="15-HYDROXYPROSTAGLANDIN DEHYDROGENASE [NAD(+)]"/>
    <property type="match status" value="1"/>
</dbReference>
<keyword evidence="4" id="KW-0812">Transmembrane</keyword>
<evidence type="ECO:0000256" key="3">
    <source>
        <dbReference type="ARBA" id="ARBA00023002"/>
    </source>
</evidence>
<evidence type="ECO:0000256" key="2">
    <source>
        <dbReference type="ARBA" id="ARBA00022857"/>
    </source>
</evidence>
<dbReference type="GO" id="GO:0016616">
    <property type="term" value="F:oxidoreductase activity, acting on the CH-OH group of donors, NAD or NADP as acceptor"/>
    <property type="evidence" value="ECO:0007669"/>
    <property type="project" value="TreeGrafter"/>
</dbReference>
<evidence type="ECO:0000313" key="5">
    <source>
        <dbReference type="EMBL" id="EUC48375.1"/>
    </source>
</evidence>
<dbReference type="EMBL" id="KI963942">
    <property type="protein sequence ID" value="EUC48375.1"/>
    <property type="molecule type" value="Genomic_DNA"/>
</dbReference>
<sequence length="287" mass="31064">MTSIDQPLNNGILLVTGGASGIGFCVVKQAYELGTRVLVADLKTTPDFDSFAAGKDNIVYVQTDVTRWSDFDKLFDVCEKKWNDVPDAYAICAGLFEPDFSNFWKDPEKDEGYRQVDVNVNHPIKLTRLAIRKSLGKGKRASVCIIASIAGIVGNLAAPLYCATKHAIIGFVKSLATTEPLTGVKITCLCPGAVLTPMFDATKMKQFSLDPKVALTPDTCAKHLLELLQKKEYPGGSMLELTVSGTRQIPEWGIEPPAGVGTGQEVNEAAMNSLLQPIKDVLDVEKA</sequence>
<organism evidence="5 6">
    <name type="scientific">Bipolaris oryzae ATCC 44560</name>
    <dbReference type="NCBI Taxonomy" id="930090"/>
    <lineage>
        <taxon>Eukaryota</taxon>
        <taxon>Fungi</taxon>
        <taxon>Dikarya</taxon>
        <taxon>Ascomycota</taxon>
        <taxon>Pezizomycotina</taxon>
        <taxon>Dothideomycetes</taxon>
        <taxon>Pleosporomycetidae</taxon>
        <taxon>Pleosporales</taxon>
        <taxon>Pleosporineae</taxon>
        <taxon>Pleosporaceae</taxon>
        <taxon>Bipolaris</taxon>
    </lineage>
</organism>
<keyword evidence="4" id="KW-0472">Membrane</keyword>
<dbReference type="KEGG" id="bor:COCMIDRAFT_2812"/>
<feature type="transmembrane region" description="Helical" evidence="4">
    <location>
        <begin position="141"/>
        <end position="161"/>
    </location>
</feature>
<dbReference type="PANTHER" id="PTHR44229:SF4">
    <property type="entry name" value="15-HYDROXYPROSTAGLANDIN DEHYDROGENASE [NAD(+)]"/>
    <property type="match status" value="1"/>
</dbReference>
<keyword evidence="4" id="KW-1133">Transmembrane helix</keyword>
<comment type="similarity">
    <text evidence="1">Belongs to the short-chain dehydrogenases/reductases (SDR) family.</text>
</comment>
<protein>
    <recommendedName>
        <fullName evidence="7">NAD(P)-binding protein</fullName>
    </recommendedName>
</protein>
<dbReference type="OrthoDB" id="5296at2759"/>
<proteinExistence type="inferred from homology"/>
<gene>
    <name evidence="5" type="ORF">COCMIDRAFT_2812</name>
</gene>
<dbReference type="Proteomes" id="UP000054032">
    <property type="component" value="Unassembled WGS sequence"/>
</dbReference>
<evidence type="ECO:0000256" key="1">
    <source>
        <dbReference type="ARBA" id="ARBA00006484"/>
    </source>
</evidence>
<keyword evidence="6" id="KW-1185">Reference proteome</keyword>
<keyword evidence="3" id="KW-0560">Oxidoreductase</keyword>
<reference evidence="5 6" key="1">
    <citation type="journal article" date="2013" name="PLoS Genet.">
        <title>Comparative genome structure, secondary metabolite, and effector coding capacity across Cochliobolus pathogens.</title>
        <authorList>
            <person name="Condon B.J."/>
            <person name="Leng Y."/>
            <person name="Wu D."/>
            <person name="Bushley K.E."/>
            <person name="Ohm R.A."/>
            <person name="Otillar R."/>
            <person name="Martin J."/>
            <person name="Schackwitz W."/>
            <person name="Grimwood J."/>
            <person name="MohdZainudin N."/>
            <person name="Xue C."/>
            <person name="Wang R."/>
            <person name="Manning V.A."/>
            <person name="Dhillon B."/>
            <person name="Tu Z.J."/>
            <person name="Steffenson B.J."/>
            <person name="Salamov A."/>
            <person name="Sun H."/>
            <person name="Lowry S."/>
            <person name="LaButti K."/>
            <person name="Han J."/>
            <person name="Copeland A."/>
            <person name="Lindquist E."/>
            <person name="Barry K."/>
            <person name="Schmutz J."/>
            <person name="Baker S.E."/>
            <person name="Ciuffetti L.M."/>
            <person name="Grigoriev I.V."/>
            <person name="Zhong S."/>
            <person name="Turgeon B.G."/>
        </authorList>
    </citation>
    <scope>NUCLEOTIDE SEQUENCE [LARGE SCALE GENOMIC DNA]</scope>
    <source>
        <strain evidence="5 6">ATCC 44560</strain>
    </source>
</reference>
<dbReference type="InterPro" id="IPR036291">
    <property type="entry name" value="NAD(P)-bd_dom_sf"/>
</dbReference>
<dbReference type="InterPro" id="IPR020904">
    <property type="entry name" value="Sc_DH/Rdtase_CS"/>
</dbReference>
<keyword evidence="2" id="KW-0521">NADP</keyword>
<dbReference type="HOGENOM" id="CLU_010194_13_2_1"/>
<accession>W6ZEC7</accession>
<dbReference type="PRINTS" id="PR00081">
    <property type="entry name" value="GDHRDH"/>
</dbReference>
<dbReference type="PROSITE" id="PS00061">
    <property type="entry name" value="ADH_SHORT"/>
    <property type="match status" value="1"/>
</dbReference>
<name>W6ZEC7_COCMI</name>
<evidence type="ECO:0008006" key="7">
    <source>
        <dbReference type="Google" id="ProtNLM"/>
    </source>
</evidence>
<dbReference type="eggNOG" id="KOG1200">
    <property type="taxonomic scope" value="Eukaryota"/>
</dbReference>